<keyword evidence="3" id="KW-1185">Reference proteome</keyword>
<dbReference type="EMBL" id="CAJHIA010000008">
    <property type="protein sequence ID" value="CAD6442631.1"/>
    <property type="molecule type" value="Genomic_DNA"/>
</dbReference>
<dbReference type="InterPro" id="IPR044926">
    <property type="entry name" value="RGS_subdomain_2"/>
</dbReference>
<feature type="transmembrane region" description="Helical" evidence="1">
    <location>
        <begin position="437"/>
        <end position="459"/>
    </location>
</feature>
<keyword evidence="1" id="KW-0472">Membrane</keyword>
<dbReference type="OrthoDB" id="3232309at2759"/>
<dbReference type="PANTHER" id="PTHR39466">
    <property type="entry name" value="RGS DOMAIN-CONTAINING PROTEIN"/>
    <property type="match status" value="1"/>
</dbReference>
<comment type="caution">
    <text evidence="2">The sequence shown here is derived from an EMBL/GenBank/DDBJ whole genome shotgun (WGS) entry which is preliminary data.</text>
</comment>
<feature type="transmembrane region" description="Helical" evidence="1">
    <location>
        <begin position="273"/>
        <end position="295"/>
    </location>
</feature>
<sequence>MSVLFYKRPDYTNKANGPINATECQRYAERAKNSERAIPPGLSFENVVENRSLPPCSLSDFMDYLVYIEHDAENLQFYLWYKDYVRRFEALSDREKQLSLEWVPETTELRTLAKDTEGNEGRKKKPVVDLPDNNAVAKFNSDVKSTDGVSHTFSSRADSAIGSPMVSPVPSSNIGRRSGEVLGQAGLRWQPFTVQPMREEVNRIMRHYLAFNSARELNLSHKDRALCLHALQHTTHPSAFSPAVVITEAALRGQSHPNFIRWSICNGNRPRIFFVRTTGVSTIVLGFVIGILLVLSSASRWWRVFAGLQWFLGIATIVASYKGLCLIMHKSHNRNLRPWEQILQHDADEEYERPSFENSSQRRIHMAIRTGDDHDKQMDGTAISQSSTLSSFGPTNDVQEFEEKWARIYKKKSLLRKVFDKTTWTQDENLRLLQDRIVLGAIAWSFIITVPLTALFVALPKGNYY</sequence>
<dbReference type="Gene3D" id="1.10.167.10">
    <property type="entry name" value="Regulator of G-protein Signalling 4, domain 2"/>
    <property type="match status" value="1"/>
</dbReference>
<reference evidence="2" key="1">
    <citation type="submission" date="2020-10" db="EMBL/GenBank/DDBJ databases">
        <authorList>
            <person name="Kusch S."/>
        </authorList>
    </citation>
    <scope>NUCLEOTIDE SEQUENCE</scope>
    <source>
        <strain evidence="2">SwB9</strain>
    </source>
</reference>
<proteinExistence type="predicted"/>
<evidence type="ECO:0000256" key="1">
    <source>
        <dbReference type="SAM" id="Phobius"/>
    </source>
</evidence>
<name>A0A8H2ZN81_9HELO</name>
<dbReference type="SUPFAM" id="SSF48097">
    <property type="entry name" value="Regulator of G-protein signaling, RGS"/>
    <property type="match status" value="1"/>
</dbReference>
<feature type="transmembrane region" description="Helical" evidence="1">
    <location>
        <begin position="307"/>
        <end position="327"/>
    </location>
</feature>
<organism evidence="2 3">
    <name type="scientific">Sclerotinia trifoliorum</name>
    <dbReference type="NCBI Taxonomy" id="28548"/>
    <lineage>
        <taxon>Eukaryota</taxon>
        <taxon>Fungi</taxon>
        <taxon>Dikarya</taxon>
        <taxon>Ascomycota</taxon>
        <taxon>Pezizomycotina</taxon>
        <taxon>Leotiomycetes</taxon>
        <taxon>Helotiales</taxon>
        <taxon>Sclerotiniaceae</taxon>
        <taxon>Sclerotinia</taxon>
    </lineage>
</organism>
<keyword evidence="1" id="KW-1133">Transmembrane helix</keyword>
<accession>A0A8H2ZN81</accession>
<evidence type="ECO:0000313" key="2">
    <source>
        <dbReference type="EMBL" id="CAD6442631.1"/>
    </source>
</evidence>
<evidence type="ECO:0000313" key="3">
    <source>
        <dbReference type="Proteomes" id="UP000624404"/>
    </source>
</evidence>
<keyword evidence="1" id="KW-0812">Transmembrane</keyword>
<protein>
    <submittedName>
        <fullName evidence="2">7a1c4fba-538a-432e-91f0-7f019b6c2108</fullName>
    </submittedName>
</protein>
<dbReference type="AlphaFoldDB" id="A0A8H2ZN81"/>
<dbReference type="Proteomes" id="UP000624404">
    <property type="component" value="Unassembled WGS sequence"/>
</dbReference>
<dbReference type="InterPro" id="IPR036305">
    <property type="entry name" value="RGS_sf"/>
</dbReference>
<dbReference type="PANTHER" id="PTHR39466:SF1">
    <property type="entry name" value="RGS DOMAIN-CONTAINING PROTEIN"/>
    <property type="match status" value="1"/>
</dbReference>
<gene>
    <name evidence="2" type="ORF">SCLTRI_LOCUS2412</name>
</gene>